<dbReference type="AlphaFoldDB" id="A0AAW2M9P6"/>
<reference evidence="3" key="1">
    <citation type="submission" date="2020-06" db="EMBL/GenBank/DDBJ databases">
        <authorList>
            <person name="Li T."/>
            <person name="Hu X."/>
            <person name="Zhang T."/>
            <person name="Song X."/>
            <person name="Zhang H."/>
            <person name="Dai N."/>
            <person name="Sheng W."/>
            <person name="Hou X."/>
            <person name="Wei L."/>
        </authorList>
    </citation>
    <scope>NUCLEOTIDE SEQUENCE</scope>
    <source>
        <strain evidence="3">G01</strain>
        <tissue evidence="3">Leaf</tissue>
    </source>
</reference>
<feature type="domain" description="Transposase (putative) gypsy type" evidence="2">
    <location>
        <begin position="4"/>
        <end position="68"/>
    </location>
</feature>
<organism evidence="3">
    <name type="scientific">Sesamum angustifolium</name>
    <dbReference type="NCBI Taxonomy" id="2727405"/>
    <lineage>
        <taxon>Eukaryota</taxon>
        <taxon>Viridiplantae</taxon>
        <taxon>Streptophyta</taxon>
        <taxon>Embryophyta</taxon>
        <taxon>Tracheophyta</taxon>
        <taxon>Spermatophyta</taxon>
        <taxon>Magnoliopsida</taxon>
        <taxon>eudicotyledons</taxon>
        <taxon>Gunneridae</taxon>
        <taxon>Pentapetalae</taxon>
        <taxon>asterids</taxon>
        <taxon>lamiids</taxon>
        <taxon>Lamiales</taxon>
        <taxon>Pedaliaceae</taxon>
        <taxon>Sesamum</taxon>
    </lineage>
</organism>
<reference evidence="3" key="2">
    <citation type="journal article" date="2024" name="Plant">
        <title>Genomic evolution and insights into agronomic trait innovations of Sesamum species.</title>
        <authorList>
            <person name="Miao H."/>
            <person name="Wang L."/>
            <person name="Qu L."/>
            <person name="Liu H."/>
            <person name="Sun Y."/>
            <person name="Le M."/>
            <person name="Wang Q."/>
            <person name="Wei S."/>
            <person name="Zheng Y."/>
            <person name="Lin W."/>
            <person name="Duan Y."/>
            <person name="Cao H."/>
            <person name="Xiong S."/>
            <person name="Wang X."/>
            <person name="Wei L."/>
            <person name="Li C."/>
            <person name="Ma Q."/>
            <person name="Ju M."/>
            <person name="Zhao R."/>
            <person name="Li G."/>
            <person name="Mu C."/>
            <person name="Tian Q."/>
            <person name="Mei H."/>
            <person name="Zhang T."/>
            <person name="Gao T."/>
            <person name="Zhang H."/>
        </authorList>
    </citation>
    <scope>NUCLEOTIDE SEQUENCE</scope>
    <source>
        <strain evidence="3">G01</strain>
    </source>
</reference>
<dbReference type="Pfam" id="PF04195">
    <property type="entry name" value="Transposase_28"/>
    <property type="match status" value="1"/>
</dbReference>
<evidence type="ECO:0000259" key="2">
    <source>
        <dbReference type="Pfam" id="PF04195"/>
    </source>
</evidence>
<feature type="region of interest" description="Disordered" evidence="1">
    <location>
        <begin position="93"/>
        <end position="114"/>
    </location>
</feature>
<accession>A0AAW2M9P6</accession>
<evidence type="ECO:0000256" key="1">
    <source>
        <dbReference type="SAM" id="MobiDB-lite"/>
    </source>
</evidence>
<dbReference type="InterPro" id="IPR007321">
    <property type="entry name" value="Transposase_28"/>
</dbReference>
<dbReference type="EMBL" id="JACGWK010000011">
    <property type="protein sequence ID" value="KAL0327793.1"/>
    <property type="molecule type" value="Genomic_DNA"/>
</dbReference>
<gene>
    <name evidence="3" type="ORF">Sangu_1857300</name>
</gene>
<protein>
    <recommendedName>
        <fullName evidence="2">Transposase (putative) gypsy type domain-containing protein</fullName>
    </recommendedName>
</protein>
<evidence type="ECO:0000313" key="3">
    <source>
        <dbReference type="EMBL" id="KAL0327793.1"/>
    </source>
</evidence>
<name>A0AAW2M9P6_9LAMI</name>
<sequence>MSFFASQLRVRLRFPLPSFICDISCEFQVPLNQLEPNSIHILVAFIVVFQYNNLIPTFKVFSQCFQLKRAEPGVFHLAPRRDDIMFSKHLRDEHRAATTPPATRFLKGTPSFSD</sequence>
<proteinExistence type="predicted"/>
<comment type="caution">
    <text evidence="3">The sequence shown here is derived from an EMBL/GenBank/DDBJ whole genome shotgun (WGS) entry which is preliminary data.</text>
</comment>